<feature type="domain" description="TraG P-loop" evidence="3">
    <location>
        <begin position="537"/>
        <end position="948"/>
    </location>
</feature>
<evidence type="ECO:0000256" key="1">
    <source>
        <dbReference type="SAM" id="Phobius"/>
    </source>
</evidence>
<dbReference type="AlphaFoldDB" id="A0A327NCT3"/>
<keyword evidence="1" id="KW-0472">Membrane</keyword>
<accession>A0A327NCT3</accession>
<dbReference type="InterPro" id="IPR022509">
    <property type="entry name" value="Conjugation_ATPase_TraG"/>
</dbReference>
<organism evidence="4 5">
    <name type="scientific">Spirosoma telluris</name>
    <dbReference type="NCBI Taxonomy" id="2183553"/>
    <lineage>
        <taxon>Bacteria</taxon>
        <taxon>Pseudomonadati</taxon>
        <taxon>Bacteroidota</taxon>
        <taxon>Cytophagia</taxon>
        <taxon>Cytophagales</taxon>
        <taxon>Cytophagaceae</taxon>
        <taxon>Spirosoma</taxon>
    </lineage>
</organism>
<evidence type="ECO:0000259" key="2">
    <source>
        <dbReference type="Pfam" id="PF12991"/>
    </source>
</evidence>
<keyword evidence="1" id="KW-1133">Transmembrane helix</keyword>
<dbReference type="EMBL" id="QLII01000003">
    <property type="protein sequence ID" value="RAI73017.1"/>
    <property type="molecule type" value="Genomic_DNA"/>
</dbReference>
<dbReference type="PANTHER" id="PTHR38467">
    <property type="match status" value="1"/>
</dbReference>
<dbReference type="InterPro" id="IPR024451">
    <property type="entry name" value="TraG_N_Bacteroidetes"/>
</dbReference>
<dbReference type="NCBIfam" id="TIGR03783">
    <property type="entry name" value="Bac_Flav_CT_G"/>
    <property type="match status" value="1"/>
</dbReference>
<dbReference type="InterPro" id="IPR053155">
    <property type="entry name" value="F-pilin_assembly_TraC"/>
</dbReference>
<keyword evidence="1" id="KW-0812">Transmembrane</keyword>
<dbReference type="RefSeq" id="WP_111351224.1">
    <property type="nucleotide sequence ID" value="NZ_QLII01000003.1"/>
</dbReference>
<dbReference type="PANTHER" id="PTHR38467:SF1">
    <property type="entry name" value="CONJUGATIVE TRANSFER: ASSEMBLY"/>
    <property type="match status" value="1"/>
</dbReference>
<dbReference type="Pfam" id="PF19044">
    <property type="entry name" value="P-loop_TraG"/>
    <property type="match status" value="1"/>
</dbReference>
<name>A0A327NCT3_9BACT</name>
<dbReference type="Pfam" id="PF12991">
    <property type="entry name" value="DUF3875"/>
    <property type="match status" value="1"/>
</dbReference>
<reference evidence="4 5" key="1">
    <citation type="submission" date="2018-06" db="EMBL/GenBank/DDBJ databases">
        <title>Spirosoma sp. HMF3257 Genome sequencing and assembly.</title>
        <authorList>
            <person name="Kang H."/>
            <person name="Cha I."/>
            <person name="Kim H."/>
            <person name="Kang J."/>
            <person name="Joh K."/>
        </authorList>
    </citation>
    <scope>NUCLEOTIDE SEQUENCE [LARGE SCALE GENOMIC DNA]</scope>
    <source>
        <strain evidence="4 5">HMF3257</strain>
    </source>
</reference>
<dbReference type="Proteomes" id="UP000249016">
    <property type="component" value="Unassembled WGS sequence"/>
</dbReference>
<feature type="domain" description="TraG N-terminal Bacteroidetes" evidence="2">
    <location>
        <begin position="119"/>
        <end position="157"/>
    </location>
</feature>
<protein>
    <submittedName>
        <fullName evidence="4">Conjugal transfer protein TraG</fullName>
    </submittedName>
</protein>
<dbReference type="Gene3D" id="3.40.50.300">
    <property type="entry name" value="P-loop containing nucleotide triphosphate hydrolases"/>
    <property type="match status" value="1"/>
</dbReference>
<comment type="caution">
    <text evidence="4">The sequence shown here is derived from an EMBL/GenBank/DDBJ whole genome shotgun (WGS) entry which is preliminary data.</text>
</comment>
<dbReference type="InterPro" id="IPR043964">
    <property type="entry name" value="P-loop_TraG"/>
</dbReference>
<dbReference type="Gene3D" id="1.10.8.730">
    <property type="match status" value="1"/>
</dbReference>
<proteinExistence type="predicted"/>
<evidence type="ECO:0000313" key="5">
    <source>
        <dbReference type="Proteomes" id="UP000249016"/>
    </source>
</evidence>
<dbReference type="SUPFAM" id="SSF52540">
    <property type="entry name" value="P-loop containing nucleoside triphosphate hydrolases"/>
    <property type="match status" value="1"/>
</dbReference>
<dbReference type="OrthoDB" id="596266at2"/>
<dbReference type="InterPro" id="IPR027417">
    <property type="entry name" value="P-loop_NTPase"/>
</dbReference>
<sequence>MSYDINKGADRPPQVRGVIGMDYLTQLVKWIIGIVIGGGVSAVVLPLPGWIIFITCGMGIYIVYMGLVKRSAKQGAGGYERAQVRKKLPGILTVRTDAVYRAYVRNHNKNDLDMTYTVNELEKVFPLGAVEDHCILSKWGDLTVVFELTLPEIFTLNARYENGAELGDYRELVETWNKAIGVLPAGSILHKQDWFVVDKFQPNANELPESYLDRSSELHFNERPFLHHQCFLYLTYSQGERTRINARLTSLLKPRIVPKRALSQAEIEKFMVAVLQLTSILESSRLIKCRRLTNDELQPDRDAPSSQAGLIERYMTLSLNDTIVPLMDMDLTSEDELRIGGKYSKFFTISQVDDLPDSINTNVRIGALSTENSNVSVGYATPIGLMLDCDHIYNQYVFVDDKTLMTADLEKKAGNMLALSNFDRANTVNAGLVNSFLTMAAEKSLTPVRIHSNIQVWTDNKLRLPELRNKTTAAIAKMNLKPRENTRDAAFLFFAGIPGNASDLPREDTFTQFIPHAACLFNHETNYYSSESAQNSVRVVDRLSGRPLWVDFSDEPMAKNWVTNRNKFIIGPSGSGKSFLTNHLLRSYHTHGAHEVLVDVGDSYRGLCAMLGGKYITYSMEKPIHFNPFFIEGRLMPDTEKSEALKNLLLTLWKSSEEKTNRSEYNALSSAVAGYFTKLNAEPGIFPCFDTFYEFMLADFKAYIKQEGVKDDYFDFDNFMFNLKPYYKGGEFDFLLNSRENLDLLHEQFIVFELDNVKDHPILFPIVTIIVMDTFISKMRKLEGVRKIILIEEAWKAIMTPNMAGYIKYLYKTVRKFDGEAWIVTQEIQDIINNPIVQDSIVNNADCKILMDQRKYENKFSFVKELLGLTDKEKDLVLSMNRDNDPNRKYKEFFVSWGGQRFRVYGLEVSRPEYYAYTTEQREKIRVTRKVRANGGNYDLALKEVVAEESNQ</sequence>
<evidence type="ECO:0000259" key="3">
    <source>
        <dbReference type="Pfam" id="PF19044"/>
    </source>
</evidence>
<evidence type="ECO:0000313" key="4">
    <source>
        <dbReference type="EMBL" id="RAI73017.1"/>
    </source>
</evidence>
<feature type="transmembrane region" description="Helical" evidence="1">
    <location>
        <begin position="27"/>
        <end position="44"/>
    </location>
</feature>
<gene>
    <name evidence="4" type="ORF">HMF3257_38530</name>
</gene>
<keyword evidence="5" id="KW-1185">Reference proteome</keyword>